<feature type="transmembrane region" description="Helical" evidence="1">
    <location>
        <begin position="61"/>
        <end position="82"/>
    </location>
</feature>
<reference evidence="2 3" key="1">
    <citation type="journal article" date="2016" name="Nat. Commun.">
        <title>Thousands of microbial genomes shed light on interconnected biogeochemical processes in an aquifer system.</title>
        <authorList>
            <person name="Anantharaman K."/>
            <person name="Brown C.T."/>
            <person name="Hug L.A."/>
            <person name="Sharon I."/>
            <person name="Castelle C.J."/>
            <person name="Probst A.J."/>
            <person name="Thomas B.C."/>
            <person name="Singh A."/>
            <person name="Wilkins M.J."/>
            <person name="Karaoz U."/>
            <person name="Brodie E.L."/>
            <person name="Williams K.H."/>
            <person name="Hubbard S.S."/>
            <person name="Banfield J.F."/>
        </authorList>
    </citation>
    <scope>NUCLEOTIDE SEQUENCE [LARGE SCALE GENOMIC DNA]</scope>
</reference>
<dbReference type="EMBL" id="MHCI01000009">
    <property type="protein sequence ID" value="OGY16807.1"/>
    <property type="molecule type" value="Genomic_DNA"/>
</dbReference>
<sequence>MRRLFSLKDAVIIIALSIVFSFVSWWTLFTTEKAKQVVRQDISQSLEEGKDVSLTNFPSKIILPIIAYFPFWAITFGLIRVFTNLEKRRTSNSPLQQQTL</sequence>
<keyword evidence="1" id="KW-0812">Transmembrane</keyword>
<proteinExistence type="predicted"/>
<comment type="caution">
    <text evidence="2">The sequence shown here is derived from an EMBL/GenBank/DDBJ whole genome shotgun (WGS) entry which is preliminary data.</text>
</comment>
<keyword evidence="1" id="KW-0472">Membrane</keyword>
<evidence type="ECO:0000313" key="2">
    <source>
        <dbReference type="EMBL" id="OGY16807.1"/>
    </source>
</evidence>
<keyword evidence="1" id="KW-1133">Transmembrane helix</keyword>
<evidence type="ECO:0000256" key="1">
    <source>
        <dbReference type="SAM" id="Phobius"/>
    </source>
</evidence>
<evidence type="ECO:0000313" key="3">
    <source>
        <dbReference type="Proteomes" id="UP000179069"/>
    </source>
</evidence>
<name>A0A1G1VNK4_9BACT</name>
<organism evidence="2 3">
    <name type="scientific">Candidatus Chisholmbacteria bacterium RIFCSPHIGHO2_01_FULL_49_18</name>
    <dbReference type="NCBI Taxonomy" id="1797590"/>
    <lineage>
        <taxon>Bacteria</taxon>
        <taxon>Candidatus Chisholmiibacteriota</taxon>
    </lineage>
</organism>
<dbReference type="Proteomes" id="UP000179069">
    <property type="component" value="Unassembled WGS sequence"/>
</dbReference>
<dbReference type="AlphaFoldDB" id="A0A1G1VNK4"/>
<feature type="transmembrane region" description="Helical" evidence="1">
    <location>
        <begin position="12"/>
        <end position="29"/>
    </location>
</feature>
<accession>A0A1G1VNK4</accession>
<gene>
    <name evidence="2" type="ORF">A2785_03510</name>
</gene>
<protein>
    <submittedName>
        <fullName evidence="2">Uncharacterized protein</fullName>
    </submittedName>
</protein>